<feature type="domain" description="Polyphosphate kinase-2-related" evidence="2">
    <location>
        <begin position="12"/>
        <end position="232"/>
    </location>
</feature>
<evidence type="ECO:0000256" key="1">
    <source>
        <dbReference type="SAM" id="Coils"/>
    </source>
</evidence>
<evidence type="ECO:0000259" key="2">
    <source>
        <dbReference type="Pfam" id="PF03976"/>
    </source>
</evidence>
<dbReference type="Proteomes" id="UP000010866">
    <property type="component" value="Chromosome"/>
</dbReference>
<keyword evidence="4" id="KW-1185">Reference proteome</keyword>
<dbReference type="AlphaFoldDB" id="L0KYH3"/>
<accession>L0KYH3</accession>
<gene>
    <name evidence="3" type="ordered locus">Metho_0786</name>
</gene>
<dbReference type="KEGG" id="mhz:Metho_0786"/>
<dbReference type="InterPro" id="IPR022489">
    <property type="entry name" value="PolyP_AMP_Tfrase"/>
</dbReference>
<dbReference type="InterPro" id="IPR022488">
    <property type="entry name" value="PPK2-related"/>
</dbReference>
<proteinExistence type="predicted"/>
<evidence type="ECO:0000313" key="3">
    <source>
        <dbReference type="EMBL" id="AGB49034.1"/>
    </source>
</evidence>
<feature type="coiled-coil region" evidence="1">
    <location>
        <begin position="258"/>
        <end position="289"/>
    </location>
</feature>
<dbReference type="PANTHER" id="PTHR34383:SF3">
    <property type="entry name" value="POLYPHOSPHATE:AMP PHOSPHOTRANSFERASE"/>
    <property type="match status" value="1"/>
</dbReference>
<dbReference type="RefSeq" id="WP_015324201.1">
    <property type="nucleotide sequence ID" value="NC_019977.1"/>
</dbReference>
<dbReference type="GeneID" id="14408079"/>
<keyword evidence="3" id="KW-0808">Transferase</keyword>
<dbReference type="HOGENOM" id="CLU_033786_1_0_2"/>
<dbReference type="GO" id="GO:0006797">
    <property type="term" value="P:polyphosphate metabolic process"/>
    <property type="evidence" value="ECO:0007669"/>
    <property type="project" value="InterPro"/>
</dbReference>
<protein>
    <submittedName>
        <fullName evidence="3">Polyphosphate:AMP phosphotransferase</fullName>
    </submittedName>
</protein>
<dbReference type="SUPFAM" id="SSF52540">
    <property type="entry name" value="P-loop containing nucleoside triphosphate hydrolases"/>
    <property type="match status" value="2"/>
</dbReference>
<reference evidence="4" key="1">
    <citation type="submission" date="2012-02" db="EMBL/GenBank/DDBJ databases">
        <title>Complete sequence of chromosome of Methanomethylovorans hollandica DSM 15978.</title>
        <authorList>
            <person name="Lucas S."/>
            <person name="Copeland A."/>
            <person name="Lapidus A."/>
            <person name="Glavina del Rio T."/>
            <person name="Dalin E."/>
            <person name="Tice H."/>
            <person name="Bruce D."/>
            <person name="Goodwin L."/>
            <person name="Pitluck S."/>
            <person name="Peters L."/>
            <person name="Mikhailova N."/>
            <person name="Held B."/>
            <person name="Kyrpides N."/>
            <person name="Mavromatis K."/>
            <person name="Ivanova N."/>
            <person name="Brettin T."/>
            <person name="Detter J.C."/>
            <person name="Han C."/>
            <person name="Larimer F."/>
            <person name="Land M."/>
            <person name="Hauser L."/>
            <person name="Markowitz V."/>
            <person name="Cheng J.-F."/>
            <person name="Hugenholtz P."/>
            <person name="Woyke T."/>
            <person name="Wu D."/>
            <person name="Spring S."/>
            <person name="Schroeder M."/>
            <person name="Brambilla E."/>
            <person name="Klenk H.-P."/>
            <person name="Eisen J.A."/>
        </authorList>
    </citation>
    <scope>NUCLEOTIDE SEQUENCE [LARGE SCALE GENOMIC DNA]</scope>
    <source>
        <strain evidence="4">DSM 15978 / NBRC 107637 / DMS1</strain>
    </source>
</reference>
<dbReference type="OrthoDB" id="9408at2157"/>
<evidence type="ECO:0000313" key="4">
    <source>
        <dbReference type="Proteomes" id="UP000010866"/>
    </source>
</evidence>
<dbReference type="PANTHER" id="PTHR34383">
    <property type="entry name" value="POLYPHOSPHATE:AMP PHOSPHOTRANSFERASE-RELATED"/>
    <property type="match status" value="1"/>
</dbReference>
<dbReference type="GO" id="GO:0043751">
    <property type="term" value="F:polyphosphate:AMP phosphotransferase activity"/>
    <property type="evidence" value="ECO:0007669"/>
    <property type="project" value="InterPro"/>
</dbReference>
<name>L0KYH3_METHD</name>
<dbReference type="EMBL" id="CP003362">
    <property type="protein sequence ID" value="AGB49034.1"/>
    <property type="molecule type" value="Genomic_DNA"/>
</dbReference>
<sequence length="490" mass="58541">MLKNIDLSLSMTKTEYKSQIDDLYIRIGELQRKAWKMRIPIVIVFEGWHASGMAEIINRCLMGLNPMGFRYHVTTKPTYEDLKKPLIWRFWQDIPAYGSIAIFDRSWYSRAVIEYFNRKGNNEQFEHCVERINVFERQLADDGHLIIKFFMHITQKEQQKRFREYEKKIIPLCVVDEELDYLNEYDNYLPFIDQILESTHRGYAPWTVIEAEESNHATVKVLSTTISMMEAHIEKINDKTLKPFKDTISSIDPSAPRLSQVDLSLKTEEDEYEEKKDQYQERLGELQYELFNQKIPVVVAFEGWDAAGKGGNIRRIARKLDPRLYSVEPVGVPNDFEKNHHYLWRFYRKIPEAGHITIFDRSWYGRVLVERVEAFSKEEQWKRAYNEINEFEEILTDFGTIIVKFWLHIDENEQLKRFKERENTSYKQWKITSDDWRNREKWGEYSEAVDEMLLKTHTTHAPWTIVEANDKKYARLKTLKTLVKTIEKEL</sequence>
<dbReference type="NCBIfam" id="TIGR03708">
    <property type="entry name" value="poly_P_AMP_trns"/>
    <property type="match status" value="1"/>
</dbReference>
<dbReference type="InterPro" id="IPR027417">
    <property type="entry name" value="P-loop_NTPase"/>
</dbReference>
<dbReference type="Pfam" id="PF03976">
    <property type="entry name" value="PPK2"/>
    <property type="match status" value="2"/>
</dbReference>
<dbReference type="Gene3D" id="3.40.50.300">
    <property type="entry name" value="P-loop containing nucleotide triphosphate hydrolases"/>
    <property type="match status" value="2"/>
</dbReference>
<organism evidence="3 4">
    <name type="scientific">Methanomethylovorans hollandica (strain DSM 15978 / NBRC 107637 / DMS1)</name>
    <dbReference type="NCBI Taxonomy" id="867904"/>
    <lineage>
        <taxon>Archaea</taxon>
        <taxon>Methanobacteriati</taxon>
        <taxon>Methanobacteriota</taxon>
        <taxon>Stenosarchaea group</taxon>
        <taxon>Methanomicrobia</taxon>
        <taxon>Methanosarcinales</taxon>
        <taxon>Methanosarcinaceae</taxon>
        <taxon>Methanomethylovorans</taxon>
    </lineage>
</organism>
<feature type="domain" description="Polyphosphate kinase-2-related" evidence="2">
    <location>
        <begin position="267"/>
        <end position="488"/>
    </location>
</feature>
<keyword evidence="1" id="KW-0175">Coiled coil</keyword>
<dbReference type="STRING" id="867904.Metho_0786"/>